<comment type="caution">
    <text evidence="1">The sequence shown here is derived from an EMBL/GenBank/DDBJ whole genome shotgun (WGS) entry which is preliminary data.</text>
</comment>
<protein>
    <submittedName>
        <fullName evidence="1">Uncharacterized protein</fullName>
    </submittedName>
</protein>
<organism evidence="1 2">
    <name type="scientific">Microvirga aerophila</name>
    <dbReference type="NCBI Taxonomy" id="670291"/>
    <lineage>
        <taxon>Bacteria</taxon>
        <taxon>Pseudomonadati</taxon>
        <taxon>Pseudomonadota</taxon>
        <taxon>Alphaproteobacteria</taxon>
        <taxon>Hyphomicrobiales</taxon>
        <taxon>Methylobacteriaceae</taxon>
        <taxon>Microvirga</taxon>
    </lineage>
</organism>
<keyword evidence="2" id="KW-1185">Reference proteome</keyword>
<dbReference type="AlphaFoldDB" id="A0A512BYM7"/>
<evidence type="ECO:0000313" key="1">
    <source>
        <dbReference type="EMBL" id="GEO17064.1"/>
    </source>
</evidence>
<dbReference type="Proteomes" id="UP000321085">
    <property type="component" value="Unassembled WGS sequence"/>
</dbReference>
<reference evidence="1 2" key="1">
    <citation type="submission" date="2019-07" db="EMBL/GenBank/DDBJ databases">
        <title>Whole genome shotgun sequence of Microvirga aerophila NBRC 106136.</title>
        <authorList>
            <person name="Hosoyama A."/>
            <person name="Uohara A."/>
            <person name="Ohji S."/>
            <person name="Ichikawa N."/>
        </authorList>
    </citation>
    <scope>NUCLEOTIDE SEQUENCE [LARGE SCALE GENOMIC DNA]</scope>
    <source>
        <strain evidence="1 2">NBRC 106136</strain>
    </source>
</reference>
<sequence length="122" mass="13481">MMETADIRLPIIQQMRPAKTWSDIAKAINAKTGSEEWTLQSVRRALKHFISKGLADPALMDDNRAPRFLPESQEEAISAVIDMIQSDPNLTIRAIGARLTAQGVPKRWGLPSGDLAQLIKSC</sequence>
<dbReference type="EMBL" id="BJYU01000086">
    <property type="protein sequence ID" value="GEO17064.1"/>
    <property type="molecule type" value="Genomic_DNA"/>
</dbReference>
<name>A0A512BYM7_9HYPH</name>
<evidence type="ECO:0000313" key="2">
    <source>
        <dbReference type="Proteomes" id="UP000321085"/>
    </source>
</evidence>
<accession>A0A512BYM7</accession>
<proteinExistence type="predicted"/>
<gene>
    <name evidence="1" type="ORF">MAE02_47600</name>
</gene>